<reference evidence="1" key="2">
    <citation type="submission" date="2023-04" db="EMBL/GenBank/DDBJ databases">
        <authorList>
            <person name="Bruccoleri R.E."/>
            <person name="Oakeley E.J."/>
            <person name="Faust A.-M."/>
            <person name="Dessus-Babus S."/>
            <person name="Altorfer M."/>
            <person name="Burckhardt D."/>
            <person name="Oertli M."/>
            <person name="Naumann U."/>
            <person name="Petersen F."/>
            <person name="Wong J."/>
        </authorList>
    </citation>
    <scope>NUCLEOTIDE SEQUENCE</scope>
    <source>
        <strain evidence="1">GSM-AAB239-AS_SAM_17_03QT</strain>
        <tissue evidence="1">Leaf</tissue>
    </source>
</reference>
<dbReference type="EMBL" id="JANAVB010021599">
    <property type="protein sequence ID" value="KAJ6825653.1"/>
    <property type="molecule type" value="Genomic_DNA"/>
</dbReference>
<evidence type="ECO:0000313" key="1">
    <source>
        <dbReference type="EMBL" id="KAJ6825653.1"/>
    </source>
</evidence>
<reference evidence="1" key="1">
    <citation type="journal article" date="2023" name="GigaByte">
        <title>Genome assembly of the bearded iris, Iris pallida Lam.</title>
        <authorList>
            <person name="Bruccoleri R.E."/>
            <person name="Oakeley E.J."/>
            <person name="Faust A.M.E."/>
            <person name="Altorfer M."/>
            <person name="Dessus-Babus S."/>
            <person name="Burckhardt D."/>
            <person name="Oertli M."/>
            <person name="Naumann U."/>
            <person name="Petersen F."/>
            <person name="Wong J."/>
        </authorList>
    </citation>
    <scope>NUCLEOTIDE SEQUENCE</scope>
    <source>
        <strain evidence="1">GSM-AAB239-AS_SAM_17_03QT</strain>
    </source>
</reference>
<gene>
    <name evidence="1" type="ORF">M6B38_377440</name>
</gene>
<sequence>MMLYHLYGPEPEARMELCFRMDLELQSYS</sequence>
<comment type="caution">
    <text evidence="1">The sequence shown here is derived from an EMBL/GenBank/DDBJ whole genome shotgun (WGS) entry which is preliminary data.</text>
</comment>
<keyword evidence="2" id="KW-1185">Reference proteome</keyword>
<dbReference type="Proteomes" id="UP001140949">
    <property type="component" value="Unassembled WGS sequence"/>
</dbReference>
<protein>
    <submittedName>
        <fullName evidence="1">Uncharacterized protein</fullName>
    </submittedName>
</protein>
<evidence type="ECO:0000313" key="2">
    <source>
        <dbReference type="Proteomes" id="UP001140949"/>
    </source>
</evidence>
<organism evidence="1 2">
    <name type="scientific">Iris pallida</name>
    <name type="common">Sweet iris</name>
    <dbReference type="NCBI Taxonomy" id="29817"/>
    <lineage>
        <taxon>Eukaryota</taxon>
        <taxon>Viridiplantae</taxon>
        <taxon>Streptophyta</taxon>
        <taxon>Embryophyta</taxon>
        <taxon>Tracheophyta</taxon>
        <taxon>Spermatophyta</taxon>
        <taxon>Magnoliopsida</taxon>
        <taxon>Liliopsida</taxon>
        <taxon>Asparagales</taxon>
        <taxon>Iridaceae</taxon>
        <taxon>Iridoideae</taxon>
        <taxon>Irideae</taxon>
        <taxon>Iris</taxon>
    </lineage>
</organism>
<name>A0AAX6GAZ3_IRIPA</name>
<proteinExistence type="predicted"/>
<dbReference type="AlphaFoldDB" id="A0AAX6GAZ3"/>
<accession>A0AAX6GAZ3</accession>